<feature type="region of interest" description="Disordered" evidence="2">
    <location>
        <begin position="261"/>
        <end position="296"/>
    </location>
</feature>
<evidence type="ECO:0000259" key="3">
    <source>
        <dbReference type="PROSITE" id="PS51029"/>
    </source>
</evidence>
<evidence type="ECO:0000313" key="6">
    <source>
        <dbReference type="Proteomes" id="UP001160148"/>
    </source>
</evidence>
<protein>
    <recommendedName>
        <fullName evidence="7">MADF domain-containing protein</fullName>
    </recommendedName>
</protein>
<feature type="compositionally biased region" description="Acidic residues" evidence="2">
    <location>
        <begin position="285"/>
        <end position="296"/>
    </location>
</feature>
<keyword evidence="1" id="KW-0539">Nucleus</keyword>
<proteinExistence type="predicted"/>
<comment type="caution">
    <text evidence="5">The sequence shown here is derived from an EMBL/GenBank/DDBJ whole genome shotgun (WGS) entry which is preliminary data.</text>
</comment>
<dbReference type="InterPro" id="IPR004210">
    <property type="entry name" value="BESS_motif"/>
</dbReference>
<feature type="region of interest" description="Disordered" evidence="2">
    <location>
        <begin position="112"/>
        <end position="155"/>
    </location>
</feature>
<dbReference type="PROSITE" id="PS51031">
    <property type="entry name" value="BESS"/>
    <property type="match status" value="1"/>
</dbReference>
<feature type="compositionally biased region" description="Basic and acidic residues" evidence="2">
    <location>
        <begin position="262"/>
        <end position="277"/>
    </location>
</feature>
<evidence type="ECO:0000313" key="5">
    <source>
        <dbReference type="EMBL" id="CAI6371352.1"/>
    </source>
</evidence>
<dbReference type="PANTHER" id="PTHR12243">
    <property type="entry name" value="MADF DOMAIN TRANSCRIPTION FACTOR"/>
    <property type="match status" value="1"/>
</dbReference>
<dbReference type="EMBL" id="CARXXK010000905">
    <property type="protein sequence ID" value="CAI6371352.1"/>
    <property type="molecule type" value="Genomic_DNA"/>
</dbReference>
<dbReference type="Pfam" id="PF10545">
    <property type="entry name" value="MADF_DNA_bdg"/>
    <property type="match status" value="1"/>
</dbReference>
<feature type="domain" description="MADF" evidence="3">
    <location>
        <begin position="5"/>
        <end position="108"/>
    </location>
</feature>
<feature type="domain" description="BESS" evidence="4">
    <location>
        <begin position="171"/>
        <end position="210"/>
    </location>
</feature>
<evidence type="ECO:0000256" key="1">
    <source>
        <dbReference type="PROSITE-ProRule" id="PRU00371"/>
    </source>
</evidence>
<sequence>MDVDLLISLVEVRPVLWDKTSNIYKDRIETKNAWKEVCMELNSDFSNYDDEQKNNFGKEVVKRWVNIRDAFNKSTKKEKSLNKSGAGASVIKKYVYAEQLKFLSKVFCPRSTEDSLSINSGNEDTEPTVSENDNRNESGQFKIPPRKQLGSRKRKMDEVDMRMLKALEEPEDRHISFFKGIVPTLHTFTEDETVNFQMGVLQLLTNIKQRRFQTQNPYMDFNTNINYNRCIPTQKNMQNYDLQLPINQSGSSSIRFQTTENRPTHTDVHHQYNHIDDNPSSVDSNTDESFLDLDFS</sequence>
<dbReference type="PROSITE" id="PS51029">
    <property type="entry name" value="MADF"/>
    <property type="match status" value="1"/>
</dbReference>
<organism evidence="5 6">
    <name type="scientific">Macrosiphum euphorbiae</name>
    <name type="common">potato aphid</name>
    <dbReference type="NCBI Taxonomy" id="13131"/>
    <lineage>
        <taxon>Eukaryota</taxon>
        <taxon>Metazoa</taxon>
        <taxon>Ecdysozoa</taxon>
        <taxon>Arthropoda</taxon>
        <taxon>Hexapoda</taxon>
        <taxon>Insecta</taxon>
        <taxon>Pterygota</taxon>
        <taxon>Neoptera</taxon>
        <taxon>Paraneoptera</taxon>
        <taxon>Hemiptera</taxon>
        <taxon>Sternorrhyncha</taxon>
        <taxon>Aphidomorpha</taxon>
        <taxon>Aphidoidea</taxon>
        <taxon>Aphididae</taxon>
        <taxon>Macrosiphini</taxon>
        <taxon>Macrosiphum</taxon>
    </lineage>
</organism>
<name>A0AAV0XVA1_9HEMI</name>
<evidence type="ECO:0000256" key="2">
    <source>
        <dbReference type="SAM" id="MobiDB-lite"/>
    </source>
</evidence>
<reference evidence="5 6" key="1">
    <citation type="submission" date="2023-01" db="EMBL/GenBank/DDBJ databases">
        <authorList>
            <person name="Whitehead M."/>
        </authorList>
    </citation>
    <scope>NUCLEOTIDE SEQUENCE [LARGE SCALE GENOMIC DNA]</scope>
</reference>
<accession>A0AAV0XVA1</accession>
<dbReference type="InterPro" id="IPR006578">
    <property type="entry name" value="MADF-dom"/>
</dbReference>
<evidence type="ECO:0000259" key="4">
    <source>
        <dbReference type="PROSITE" id="PS51031"/>
    </source>
</evidence>
<evidence type="ECO:0008006" key="7">
    <source>
        <dbReference type="Google" id="ProtNLM"/>
    </source>
</evidence>
<feature type="compositionally biased region" description="Polar residues" evidence="2">
    <location>
        <begin position="114"/>
        <end position="131"/>
    </location>
</feature>
<keyword evidence="6" id="KW-1185">Reference proteome</keyword>
<dbReference type="InterPro" id="IPR039353">
    <property type="entry name" value="TF_Adf1"/>
</dbReference>
<gene>
    <name evidence="5" type="ORF">MEUPH1_LOCUS25367</name>
</gene>
<dbReference type="Proteomes" id="UP001160148">
    <property type="component" value="Unassembled WGS sequence"/>
</dbReference>
<dbReference type="SMART" id="SM00595">
    <property type="entry name" value="MADF"/>
    <property type="match status" value="1"/>
</dbReference>
<comment type="subcellular location">
    <subcellularLocation>
        <location evidence="1">Nucleus</location>
    </subcellularLocation>
</comment>
<dbReference type="GO" id="GO:0005634">
    <property type="term" value="C:nucleus"/>
    <property type="evidence" value="ECO:0007669"/>
    <property type="project" value="UniProtKB-SubCell"/>
</dbReference>
<dbReference type="GO" id="GO:0003677">
    <property type="term" value="F:DNA binding"/>
    <property type="evidence" value="ECO:0007669"/>
    <property type="project" value="InterPro"/>
</dbReference>
<dbReference type="AlphaFoldDB" id="A0AAV0XVA1"/>
<dbReference type="PANTHER" id="PTHR12243:SF67">
    <property type="entry name" value="COREPRESSOR OF PANGOLIN, ISOFORM A-RELATED"/>
    <property type="match status" value="1"/>
</dbReference>